<dbReference type="Gene3D" id="3.30.428.10">
    <property type="entry name" value="HIT-like"/>
    <property type="match status" value="2"/>
</dbReference>
<dbReference type="GO" id="GO:0008108">
    <property type="term" value="F:UDP-glucose:hexose-1-phosphate uridylyltransferase activity"/>
    <property type="evidence" value="ECO:0007669"/>
    <property type="project" value="UniProtKB-UniRule"/>
</dbReference>
<dbReference type="EMBL" id="QZFU01000028">
    <property type="protein sequence ID" value="RJO72574.1"/>
    <property type="molecule type" value="Genomic_DNA"/>
</dbReference>
<keyword evidence="6 11" id="KW-0862">Zinc</keyword>
<keyword evidence="8" id="KW-0119">Carbohydrate metabolism</keyword>
<evidence type="ECO:0000256" key="10">
    <source>
        <dbReference type="PIRSR" id="PIRSR000808-1"/>
    </source>
</evidence>
<evidence type="ECO:0000256" key="11">
    <source>
        <dbReference type="PIRSR" id="PIRSR000808-3"/>
    </source>
</evidence>
<feature type="binding site" evidence="11">
    <location>
        <position position="196"/>
    </location>
    <ligand>
        <name>Zn(2+)</name>
        <dbReference type="ChEBI" id="CHEBI:29105"/>
    </ligand>
</feature>
<comment type="cofactor">
    <cofactor evidence="11">
        <name>Zn(2+)</name>
        <dbReference type="ChEBI" id="CHEBI:29105"/>
    </cofactor>
    <text evidence="11">Binds 1 zinc ion per subunit.</text>
</comment>
<feature type="binding site" evidence="11">
    <location>
        <position position="80"/>
    </location>
    <ligand>
        <name>Zn(2+)</name>
        <dbReference type="ChEBI" id="CHEBI:29105"/>
    </ligand>
</feature>
<evidence type="ECO:0000256" key="3">
    <source>
        <dbReference type="ARBA" id="ARBA00022679"/>
    </source>
</evidence>
<evidence type="ECO:0000259" key="12">
    <source>
        <dbReference type="Pfam" id="PF01087"/>
    </source>
</evidence>
<sequence>MSGDRSANNAGFRRTRRTLADGRAIRYYDAVATARTAVDTRDLPPATTHSQTRFDPLLGEWVVVASHRQTRTFLPPADLCPLCPSTPERPTEIPESDYEVAVFDNRFPSLSTHPDQLPQTVEGSPMTLLDNGFGHCEVVCFTSDHNSSFANLDPARARLVVDVWADRTAELAAADGVAQVYCFENHGEEIGVTLSHPHGQIYAYPFVAPRTEAITRNLTEYRKAHGSNLFGDLLTSERSAGIRVVAENSEWTAFVPPFARWPYELMLLPRRRTADICDLDDAQRAAFAELYLNVLGRFARRFDTPMPYIAAWNQPPTPRTGLPREDWWLNLHLFSFRRSGNKLKYLAGSESGMGVFISDTLPETVAAELRELA</sequence>
<evidence type="ECO:0000256" key="4">
    <source>
        <dbReference type="ARBA" id="ARBA00022695"/>
    </source>
</evidence>
<evidence type="ECO:0000256" key="7">
    <source>
        <dbReference type="ARBA" id="ARBA00023144"/>
    </source>
</evidence>
<evidence type="ECO:0000256" key="2">
    <source>
        <dbReference type="ARBA" id="ARBA00016340"/>
    </source>
</evidence>
<evidence type="ECO:0000256" key="5">
    <source>
        <dbReference type="ARBA" id="ARBA00022723"/>
    </source>
</evidence>
<dbReference type="PANTHER" id="PTHR11943:SF1">
    <property type="entry name" value="GALACTOSE-1-PHOSPHATE URIDYLYLTRANSFERASE"/>
    <property type="match status" value="1"/>
</dbReference>
<dbReference type="GO" id="GO:0008270">
    <property type="term" value="F:zinc ion binding"/>
    <property type="evidence" value="ECO:0007669"/>
    <property type="project" value="InterPro"/>
</dbReference>
<dbReference type="SUPFAM" id="SSF54197">
    <property type="entry name" value="HIT-like"/>
    <property type="match status" value="2"/>
</dbReference>
<keyword evidence="3 14" id="KW-0808">Transferase</keyword>
<evidence type="ECO:0000256" key="8">
    <source>
        <dbReference type="ARBA" id="ARBA00023277"/>
    </source>
</evidence>
<evidence type="ECO:0000256" key="9">
    <source>
        <dbReference type="NCBIfam" id="TIGR00209"/>
    </source>
</evidence>
<dbReference type="Proteomes" id="UP000266677">
    <property type="component" value="Unassembled WGS sequence"/>
</dbReference>
<dbReference type="InterPro" id="IPR036265">
    <property type="entry name" value="HIT-like_sf"/>
</dbReference>
<feature type="active site" description="Tele-UMP-histidine intermediate" evidence="10">
    <location>
        <position position="198"/>
    </location>
</feature>
<accession>A0A3A4JSE7</accession>
<dbReference type="InterPro" id="IPR001937">
    <property type="entry name" value="GalP_UDPtransf1"/>
</dbReference>
<protein>
    <recommendedName>
        <fullName evidence="2 9">Galactose-1-phosphate uridylyltransferase</fullName>
        <ecNumber evidence="9">2.7.7.12</ecNumber>
    </recommendedName>
</protein>
<feature type="binding site" evidence="11">
    <location>
        <position position="145"/>
    </location>
    <ligand>
        <name>Zn(2+)</name>
        <dbReference type="ChEBI" id="CHEBI:29105"/>
    </ligand>
</feature>
<evidence type="ECO:0000259" key="13">
    <source>
        <dbReference type="Pfam" id="PF02744"/>
    </source>
</evidence>
<evidence type="ECO:0000256" key="1">
    <source>
        <dbReference type="ARBA" id="ARBA00010951"/>
    </source>
</evidence>
<reference evidence="14 15" key="1">
    <citation type="submission" date="2018-09" db="EMBL/GenBank/DDBJ databases">
        <title>YIM PH21274 draft genome.</title>
        <authorList>
            <person name="Miao C."/>
        </authorList>
    </citation>
    <scope>NUCLEOTIDE SEQUENCE [LARGE SCALE GENOMIC DNA]</scope>
    <source>
        <strain evidence="14 15">YIM PH 21724</strain>
    </source>
</reference>
<dbReference type="RefSeq" id="WP_120043099.1">
    <property type="nucleotide sequence ID" value="NZ_QZFU01000028.1"/>
</dbReference>
<evidence type="ECO:0000256" key="6">
    <source>
        <dbReference type="ARBA" id="ARBA00022833"/>
    </source>
</evidence>
<dbReference type="AlphaFoldDB" id="A0A3A4JSE7"/>
<keyword evidence="7" id="KW-0299">Galactose metabolism</keyword>
<dbReference type="Pfam" id="PF01087">
    <property type="entry name" value="GalP_UDP_transf"/>
    <property type="match status" value="1"/>
</dbReference>
<dbReference type="PIRSF" id="PIRSF000808">
    <property type="entry name" value="GalT"/>
    <property type="match status" value="1"/>
</dbReference>
<dbReference type="InterPro" id="IPR005849">
    <property type="entry name" value="GalP_Utransf_N"/>
</dbReference>
<dbReference type="PANTHER" id="PTHR11943">
    <property type="entry name" value="GALACTOSE-1-PHOSPHATE URIDYLYLTRANSFERASE"/>
    <property type="match status" value="1"/>
</dbReference>
<name>A0A3A4JSE7_9NOCA</name>
<organism evidence="14 15">
    <name type="scientific">Nocardia panacis</name>
    <dbReference type="NCBI Taxonomy" id="2340916"/>
    <lineage>
        <taxon>Bacteria</taxon>
        <taxon>Bacillati</taxon>
        <taxon>Actinomycetota</taxon>
        <taxon>Actinomycetes</taxon>
        <taxon>Mycobacteriales</taxon>
        <taxon>Nocardiaceae</taxon>
        <taxon>Nocardia</taxon>
    </lineage>
</organism>
<dbReference type="GO" id="GO:0033499">
    <property type="term" value="P:galactose catabolic process via UDP-galactose, Leloir pathway"/>
    <property type="evidence" value="ECO:0007669"/>
    <property type="project" value="TreeGrafter"/>
</dbReference>
<feature type="domain" description="Galactose-1-phosphate uridyl transferase N-terminal" evidence="12">
    <location>
        <begin position="48"/>
        <end position="207"/>
    </location>
</feature>
<dbReference type="EC" id="2.7.7.12" evidence="9"/>
<dbReference type="GO" id="GO:0005737">
    <property type="term" value="C:cytoplasm"/>
    <property type="evidence" value="ECO:0007669"/>
    <property type="project" value="TreeGrafter"/>
</dbReference>
<dbReference type="NCBIfam" id="TIGR00209">
    <property type="entry name" value="galT_1"/>
    <property type="match status" value="1"/>
</dbReference>
<gene>
    <name evidence="14" type="primary">galT</name>
    <name evidence="14" type="ORF">D5S18_22535</name>
</gene>
<keyword evidence="4 14" id="KW-0548">Nucleotidyltransferase</keyword>
<dbReference type="OrthoDB" id="9769064at2"/>
<dbReference type="InterPro" id="IPR005850">
    <property type="entry name" value="GalP_Utransf_C"/>
</dbReference>
<dbReference type="UniPathway" id="UPA00214"/>
<comment type="similarity">
    <text evidence="1">Belongs to the galactose-1-phosphate uridylyltransferase type 1 family.</text>
</comment>
<evidence type="ECO:0000313" key="14">
    <source>
        <dbReference type="EMBL" id="RJO72574.1"/>
    </source>
</evidence>
<feature type="binding site" evidence="11">
    <location>
        <position position="83"/>
    </location>
    <ligand>
        <name>Zn(2+)</name>
        <dbReference type="ChEBI" id="CHEBI:29105"/>
    </ligand>
</feature>
<evidence type="ECO:0000313" key="15">
    <source>
        <dbReference type="Proteomes" id="UP000266677"/>
    </source>
</evidence>
<feature type="domain" description="Galactose-1-phosphate uridyl transferase C-terminal" evidence="13">
    <location>
        <begin position="216"/>
        <end position="372"/>
    </location>
</feature>
<proteinExistence type="inferred from homology"/>
<dbReference type="Pfam" id="PF02744">
    <property type="entry name" value="GalP_UDP_tr_C"/>
    <property type="match status" value="1"/>
</dbReference>
<keyword evidence="5 11" id="KW-0479">Metal-binding</keyword>
<comment type="caution">
    <text evidence="14">The sequence shown here is derived from an EMBL/GenBank/DDBJ whole genome shotgun (WGS) entry which is preliminary data.</text>
</comment>
<keyword evidence="15" id="KW-1185">Reference proteome</keyword>